<sequence length="314" mass="32312">MRRRNLALLAVLPLVAALGTACSSSGTAAGSTALSRAMSRIADTPATSGYVEFGDTAAIRGNPDYKADVGYGWSVLSAMSFQLGDVLGVDLTKITSAVSAGQPPDTTGLLLGEFDPSAIGTKLRGVGAREEKSGDLTKWTFGEDHTIDVNGPFADLGIVGQLNKVAAGPGMFAYASADAGLQAATGTGKSLAENATLSALADCLGDVRFAVLAVTQQKAPLAAGVRDNPTTEVLCVLAPDSGKAQDWAKTVADRLANDMSAQTRQPWHTLLTDVHADVTGDKVVRVTARPAAATRDVFLRAILTKDVGNLVPAS</sequence>
<gene>
    <name evidence="2" type="ORF">EV192_111222</name>
</gene>
<dbReference type="OrthoDB" id="3688255at2"/>
<feature type="chain" id="PRO_5039168805" description="Lipoprotein" evidence="1">
    <location>
        <begin position="29"/>
        <end position="314"/>
    </location>
</feature>
<evidence type="ECO:0000313" key="2">
    <source>
        <dbReference type="EMBL" id="TCO53025.1"/>
    </source>
</evidence>
<accession>A0A4R2JFJ9</accession>
<comment type="caution">
    <text evidence="2">The sequence shown here is derived from an EMBL/GenBank/DDBJ whole genome shotgun (WGS) entry which is preliminary data.</text>
</comment>
<dbReference type="EMBL" id="SLWS01000011">
    <property type="protein sequence ID" value="TCO53025.1"/>
    <property type="molecule type" value="Genomic_DNA"/>
</dbReference>
<proteinExistence type="predicted"/>
<dbReference type="AlphaFoldDB" id="A0A4R2JFJ9"/>
<protein>
    <recommendedName>
        <fullName evidence="4">Lipoprotein</fullName>
    </recommendedName>
</protein>
<dbReference type="PROSITE" id="PS51257">
    <property type="entry name" value="PROKAR_LIPOPROTEIN"/>
    <property type="match status" value="1"/>
</dbReference>
<name>A0A4R2JFJ9_9PSEU</name>
<evidence type="ECO:0000313" key="3">
    <source>
        <dbReference type="Proteomes" id="UP000295680"/>
    </source>
</evidence>
<evidence type="ECO:0000256" key="1">
    <source>
        <dbReference type="SAM" id="SignalP"/>
    </source>
</evidence>
<organism evidence="2 3">
    <name type="scientific">Actinocrispum wychmicini</name>
    <dbReference type="NCBI Taxonomy" id="1213861"/>
    <lineage>
        <taxon>Bacteria</taxon>
        <taxon>Bacillati</taxon>
        <taxon>Actinomycetota</taxon>
        <taxon>Actinomycetes</taxon>
        <taxon>Pseudonocardiales</taxon>
        <taxon>Pseudonocardiaceae</taxon>
        <taxon>Actinocrispum</taxon>
    </lineage>
</organism>
<evidence type="ECO:0008006" key="4">
    <source>
        <dbReference type="Google" id="ProtNLM"/>
    </source>
</evidence>
<feature type="signal peptide" evidence="1">
    <location>
        <begin position="1"/>
        <end position="28"/>
    </location>
</feature>
<reference evidence="2 3" key="1">
    <citation type="submission" date="2019-03" db="EMBL/GenBank/DDBJ databases">
        <title>Genomic Encyclopedia of Type Strains, Phase IV (KMG-IV): sequencing the most valuable type-strain genomes for metagenomic binning, comparative biology and taxonomic classification.</title>
        <authorList>
            <person name="Goeker M."/>
        </authorList>
    </citation>
    <scope>NUCLEOTIDE SEQUENCE [LARGE SCALE GENOMIC DNA]</scope>
    <source>
        <strain evidence="2 3">DSM 45934</strain>
    </source>
</reference>
<keyword evidence="1" id="KW-0732">Signal</keyword>
<dbReference type="RefSeq" id="WP_132124027.1">
    <property type="nucleotide sequence ID" value="NZ_SLWS01000011.1"/>
</dbReference>
<keyword evidence="3" id="KW-1185">Reference proteome</keyword>
<dbReference type="Proteomes" id="UP000295680">
    <property type="component" value="Unassembled WGS sequence"/>
</dbReference>